<dbReference type="GO" id="GO:0016020">
    <property type="term" value="C:membrane"/>
    <property type="evidence" value="ECO:0007669"/>
    <property type="project" value="InterPro"/>
</dbReference>
<dbReference type="EMBL" id="LUKE01000001">
    <property type="protein sequence ID" value="KYG65525.1"/>
    <property type="molecule type" value="Genomic_DNA"/>
</dbReference>
<dbReference type="Pfam" id="PF00839">
    <property type="entry name" value="Cys_rich_FGFR"/>
    <property type="match status" value="1"/>
</dbReference>
<feature type="chain" id="PRO_5007573298" description="Cysteine rich repeat-containing protein" evidence="1">
    <location>
        <begin position="23"/>
        <end position="82"/>
    </location>
</feature>
<dbReference type="AlphaFoldDB" id="A0A150WMV1"/>
<name>A0A150WMV1_BDEBC</name>
<keyword evidence="1" id="KW-0732">Signal</keyword>
<keyword evidence="3" id="KW-1185">Reference proteome</keyword>
<evidence type="ECO:0000313" key="3">
    <source>
        <dbReference type="Proteomes" id="UP000075320"/>
    </source>
</evidence>
<dbReference type="OrthoDB" id="7060861at2"/>
<proteinExistence type="predicted"/>
<evidence type="ECO:0008006" key="4">
    <source>
        <dbReference type="Google" id="ProtNLM"/>
    </source>
</evidence>
<comment type="caution">
    <text evidence="2">The sequence shown here is derived from an EMBL/GenBank/DDBJ whole genome shotgun (WGS) entry which is preliminary data.</text>
</comment>
<feature type="signal peptide" evidence="1">
    <location>
        <begin position="1"/>
        <end position="22"/>
    </location>
</feature>
<organism evidence="2 3">
    <name type="scientific">Bdellovibrio bacteriovorus</name>
    <dbReference type="NCBI Taxonomy" id="959"/>
    <lineage>
        <taxon>Bacteria</taxon>
        <taxon>Pseudomonadati</taxon>
        <taxon>Bdellovibrionota</taxon>
        <taxon>Bdellovibrionia</taxon>
        <taxon>Bdellovibrionales</taxon>
        <taxon>Pseudobdellovibrionaceae</taxon>
        <taxon>Bdellovibrio</taxon>
    </lineage>
</organism>
<gene>
    <name evidence="2" type="ORF">AZI86_00145</name>
</gene>
<evidence type="ECO:0000256" key="1">
    <source>
        <dbReference type="SAM" id="SignalP"/>
    </source>
</evidence>
<dbReference type="InterPro" id="IPR001893">
    <property type="entry name" value="Cys-rich_GLG1_repeat"/>
</dbReference>
<dbReference type="Proteomes" id="UP000075320">
    <property type="component" value="Unassembled WGS sequence"/>
</dbReference>
<reference evidence="2 3" key="1">
    <citation type="submission" date="2016-03" db="EMBL/GenBank/DDBJ databases">
        <authorList>
            <person name="Ploux O."/>
        </authorList>
    </citation>
    <scope>NUCLEOTIDE SEQUENCE [LARGE SCALE GENOMIC DNA]</scope>
    <source>
        <strain evidence="2 3">R0</strain>
    </source>
</reference>
<sequence>MKPMLWATTMVLSLFLGSVASADHHEKKEPMKERMHEWGKACKDDVKKHCKDVQKGEGRIVDCLKAHRDGLAPACKEKMDKL</sequence>
<evidence type="ECO:0000313" key="2">
    <source>
        <dbReference type="EMBL" id="KYG65525.1"/>
    </source>
</evidence>
<dbReference type="RefSeq" id="WP_061833069.1">
    <property type="nucleotide sequence ID" value="NZ_LUKE01000001.1"/>
</dbReference>
<accession>A0A150WMV1</accession>
<protein>
    <recommendedName>
        <fullName evidence="4">Cysteine rich repeat-containing protein</fullName>
    </recommendedName>
</protein>